<sequence>MWALKSYNCECCGSDFVSCTALKYHFQQKHLGKVHCEKCGQEVLREKLQDHNKSTHDRSTMETHRLHWENLEERNIKHMATKISKTCRMCSRHFGTVLSRENHEIQEHHFTASKRAQMSTGFSPHNMLECKGSQELQRFADKKIRPASGSQSAACVAEISALLQLIQGCFPVPASRVIQGGSYVKGTDTQGCSEIDIVLLSEVFASVNHRKKPLREGLETLRENLKRTSHGNRILMGKRTPLSLRFNFLCTESLHCHSFEIMAYYDVLGPTPSTDLKLHLYRKLYLCNDSDEAQLCALALLPYQVDFVKASVMRVKELIRLMIHWFKTSFANTTKENKFRRLPSSYTVELLTIYIWERAEKPLFFSLVQGMRAVLKLLVRYAEIDVVWHRHYHPKFPIFVKVNQKHTRPFILDPANPTVNVCDTCNAWDEVAHVARLSLLKPLFRGVRAEPPWLFTNDWTCKVA</sequence>
<dbReference type="OrthoDB" id="1885901at2759"/>
<dbReference type="AlphaFoldDB" id="A0A643BX57"/>
<evidence type="ECO:0000256" key="1">
    <source>
        <dbReference type="ARBA" id="ARBA00009526"/>
    </source>
</evidence>
<accession>A0A643BX57</accession>
<dbReference type="GO" id="GO:0005654">
    <property type="term" value="C:nucleoplasm"/>
    <property type="evidence" value="ECO:0007669"/>
    <property type="project" value="TreeGrafter"/>
</dbReference>
<comment type="caution">
    <text evidence="5">The sequence shown here is derived from an EMBL/GenBank/DDBJ whole genome shotgun (WGS) entry which is preliminary data.</text>
</comment>
<dbReference type="GO" id="GO:0005829">
    <property type="term" value="C:cytosol"/>
    <property type="evidence" value="ECO:0007669"/>
    <property type="project" value="TreeGrafter"/>
</dbReference>
<dbReference type="SMART" id="SM00355">
    <property type="entry name" value="ZnF_C2H2"/>
    <property type="match status" value="3"/>
</dbReference>
<dbReference type="Proteomes" id="UP000437017">
    <property type="component" value="Unassembled WGS sequence"/>
</dbReference>
<evidence type="ECO:0000313" key="6">
    <source>
        <dbReference type="Proteomes" id="UP000437017"/>
    </source>
</evidence>
<keyword evidence="3" id="KW-0479">Metal-binding</keyword>
<dbReference type="GO" id="GO:0001730">
    <property type="term" value="F:2'-5'-oligoadenylate synthetase activity"/>
    <property type="evidence" value="ECO:0007669"/>
    <property type="project" value="TreeGrafter"/>
</dbReference>
<dbReference type="PROSITE" id="PS50157">
    <property type="entry name" value="ZINC_FINGER_C2H2_2"/>
    <property type="match status" value="1"/>
</dbReference>
<evidence type="ECO:0000313" key="5">
    <source>
        <dbReference type="EMBL" id="KAB0392613.1"/>
    </source>
</evidence>
<keyword evidence="3" id="KW-0862">Zinc</keyword>
<protein>
    <recommendedName>
        <fullName evidence="4">C2H2-type domain-containing protein</fullName>
    </recommendedName>
</protein>
<dbReference type="PANTHER" id="PTHR11258:SF21">
    <property type="entry name" value="C2H2-TYPE DOMAIN-CONTAINING PROTEIN"/>
    <property type="match status" value="1"/>
</dbReference>
<dbReference type="Gene3D" id="1.10.1410.20">
    <property type="entry name" value="2'-5'-oligoadenylate synthetase 1, domain 2"/>
    <property type="match status" value="1"/>
</dbReference>
<dbReference type="GO" id="GO:0016020">
    <property type="term" value="C:membrane"/>
    <property type="evidence" value="ECO:0007669"/>
    <property type="project" value="TreeGrafter"/>
</dbReference>
<dbReference type="InterPro" id="IPR043519">
    <property type="entry name" value="NT_sf"/>
</dbReference>
<dbReference type="PROSITE" id="PS50152">
    <property type="entry name" value="25A_SYNTH_3"/>
    <property type="match status" value="1"/>
</dbReference>
<evidence type="ECO:0000256" key="2">
    <source>
        <dbReference type="ARBA" id="ARBA00022884"/>
    </source>
</evidence>
<feature type="domain" description="C2H2-type" evidence="4">
    <location>
        <begin position="7"/>
        <end position="35"/>
    </location>
</feature>
<keyword evidence="6" id="KW-1185">Reference proteome</keyword>
<organism evidence="5 6">
    <name type="scientific">Balaenoptera physalus</name>
    <name type="common">Fin whale</name>
    <name type="synonym">Balaena physalus</name>
    <dbReference type="NCBI Taxonomy" id="9770"/>
    <lineage>
        <taxon>Eukaryota</taxon>
        <taxon>Metazoa</taxon>
        <taxon>Chordata</taxon>
        <taxon>Craniata</taxon>
        <taxon>Vertebrata</taxon>
        <taxon>Euteleostomi</taxon>
        <taxon>Mammalia</taxon>
        <taxon>Eutheria</taxon>
        <taxon>Laurasiatheria</taxon>
        <taxon>Artiodactyla</taxon>
        <taxon>Whippomorpha</taxon>
        <taxon>Cetacea</taxon>
        <taxon>Mysticeti</taxon>
        <taxon>Balaenopteridae</taxon>
        <taxon>Balaenoptera</taxon>
    </lineage>
</organism>
<dbReference type="GO" id="GO:0008270">
    <property type="term" value="F:zinc ion binding"/>
    <property type="evidence" value="ECO:0007669"/>
    <property type="project" value="UniProtKB-KW"/>
</dbReference>
<dbReference type="EMBL" id="SGJD01003702">
    <property type="protein sequence ID" value="KAB0392613.1"/>
    <property type="molecule type" value="Genomic_DNA"/>
</dbReference>
<dbReference type="PROSITE" id="PS00028">
    <property type="entry name" value="ZINC_FINGER_C2H2_1"/>
    <property type="match status" value="1"/>
</dbReference>
<dbReference type="PANTHER" id="PTHR11258">
    <property type="entry name" value="2-5 OLIGOADENYLATE SYNTHETASE"/>
    <property type="match status" value="1"/>
</dbReference>
<dbReference type="SUPFAM" id="SSF81631">
    <property type="entry name" value="PAP/OAS1 substrate-binding domain"/>
    <property type="match status" value="1"/>
</dbReference>
<evidence type="ECO:0000256" key="3">
    <source>
        <dbReference type="PROSITE-ProRule" id="PRU00042"/>
    </source>
</evidence>
<dbReference type="FunFam" id="1.10.1410.20:FF:000004">
    <property type="entry name" value="2'-5'-oligoadenylate synthase 3-like isoform X1"/>
    <property type="match status" value="1"/>
</dbReference>
<dbReference type="Pfam" id="PF10421">
    <property type="entry name" value="OAS1_C"/>
    <property type="match status" value="1"/>
</dbReference>
<dbReference type="SUPFAM" id="SSF81301">
    <property type="entry name" value="Nucleotidyltransferase"/>
    <property type="match status" value="1"/>
</dbReference>
<gene>
    <name evidence="5" type="ORF">E2I00_013468</name>
</gene>
<dbReference type="GO" id="GO:0003725">
    <property type="term" value="F:double-stranded RNA binding"/>
    <property type="evidence" value="ECO:0007669"/>
    <property type="project" value="TreeGrafter"/>
</dbReference>
<reference evidence="5 6" key="1">
    <citation type="journal article" date="2019" name="PLoS ONE">
        <title>Genomic analyses reveal an absence of contemporary introgressive admixture between fin whales and blue whales, despite known hybrids.</title>
        <authorList>
            <person name="Westbury M.V."/>
            <person name="Petersen B."/>
            <person name="Lorenzen E.D."/>
        </authorList>
    </citation>
    <scope>NUCLEOTIDE SEQUENCE [LARGE SCALE GENOMIC DNA]</scope>
    <source>
        <strain evidence="5">FinWhale-01</strain>
    </source>
</reference>
<name>A0A643BX57_BALPH</name>
<dbReference type="InterPro" id="IPR013087">
    <property type="entry name" value="Znf_C2H2_type"/>
</dbReference>
<proteinExistence type="inferred from homology"/>
<dbReference type="Gene3D" id="3.30.460.10">
    <property type="entry name" value="Beta Polymerase, domain 2"/>
    <property type="match status" value="1"/>
</dbReference>
<keyword evidence="2" id="KW-0694">RNA-binding</keyword>
<evidence type="ECO:0000259" key="4">
    <source>
        <dbReference type="PROSITE" id="PS50157"/>
    </source>
</evidence>
<keyword evidence="3" id="KW-0863">Zinc-finger</keyword>
<dbReference type="InterPro" id="IPR018952">
    <property type="entry name" value="2-5-oligoAdlate_synth_1_dom2/C"/>
</dbReference>
<comment type="similarity">
    <text evidence="1">Belongs to the 2-5A synthase family.</text>
</comment>